<dbReference type="PANTHER" id="PTHR46513">
    <property type="entry name" value="VITELLOGENIN RECEPTOR-LIKE PROTEIN-RELATED-RELATED"/>
    <property type="match status" value="1"/>
</dbReference>
<dbReference type="GO" id="GO:0042813">
    <property type="term" value="F:Wnt receptor activity"/>
    <property type="evidence" value="ECO:0007669"/>
    <property type="project" value="TreeGrafter"/>
</dbReference>
<dbReference type="InterPro" id="IPR011042">
    <property type="entry name" value="6-blade_b-propeller_TolB-like"/>
</dbReference>
<gene>
    <name evidence="2" type="ORF">Pr1d_44750</name>
</gene>
<dbReference type="InterPro" id="IPR050778">
    <property type="entry name" value="Cueball_EGF_LRP_Nidogen"/>
</dbReference>
<dbReference type="Proteomes" id="UP000323917">
    <property type="component" value="Chromosome"/>
</dbReference>
<feature type="chain" id="PRO_5022874101" description="PEP-CTERM protein-sorting domain-containing protein" evidence="1">
    <location>
        <begin position="27"/>
        <end position="334"/>
    </location>
</feature>
<dbReference type="SUPFAM" id="SSF63829">
    <property type="entry name" value="Calcium-dependent phosphotriesterase"/>
    <property type="match status" value="1"/>
</dbReference>
<dbReference type="Gene3D" id="2.120.10.30">
    <property type="entry name" value="TolB, C-terminal domain"/>
    <property type="match status" value="2"/>
</dbReference>
<dbReference type="KEGG" id="bgok:Pr1d_44750"/>
<evidence type="ECO:0000313" key="3">
    <source>
        <dbReference type="Proteomes" id="UP000323917"/>
    </source>
</evidence>
<name>A0A5B9QHI4_9BACT</name>
<proteinExistence type="predicted"/>
<sequence length="334" mass="34270" precursor="true">MNLLNSTSSAIVAAVGLSFLAASAHANTVYYAEVGFGDAIERQLIPTTLAASTNEDIVSLPGLDPRAVALDVDAGKIYYTFGTSIGRANLDGSSQETVISGLLGGSGDIELDTTTDTLYFSVDSGTNADRSISRVQTDGTGLATVHTNTSLAPNNGGGLTYTINDVANISLDTDAGRLYWTSDNGANAGRIALNSSTLAGGGVTRQFTASGRADAINKMDIDFDTSTVYYTVGSDTQEVRSSTLGGGSITTLASGLGSPRAIGIDTTDGLMYFSVGGTLYKANLDGTARTSVSVNGSSLYSIADIQVDTTPIPEPTSLSLLALSGLALLGRRRV</sequence>
<dbReference type="EMBL" id="CP042913">
    <property type="protein sequence ID" value="QEG37135.1"/>
    <property type="molecule type" value="Genomic_DNA"/>
</dbReference>
<dbReference type="OrthoDB" id="1491481at2"/>
<protein>
    <recommendedName>
        <fullName evidence="4">PEP-CTERM protein-sorting domain-containing protein</fullName>
    </recommendedName>
</protein>
<accession>A0A5B9QHI4</accession>
<keyword evidence="3" id="KW-1185">Reference proteome</keyword>
<dbReference type="GO" id="GO:0005886">
    <property type="term" value="C:plasma membrane"/>
    <property type="evidence" value="ECO:0007669"/>
    <property type="project" value="TreeGrafter"/>
</dbReference>
<evidence type="ECO:0000256" key="1">
    <source>
        <dbReference type="SAM" id="SignalP"/>
    </source>
</evidence>
<dbReference type="InterPro" id="IPR000033">
    <property type="entry name" value="LDLR_classB_rpt"/>
</dbReference>
<keyword evidence="1" id="KW-0732">Signal</keyword>
<dbReference type="SMART" id="SM00135">
    <property type="entry name" value="LY"/>
    <property type="match status" value="4"/>
</dbReference>
<dbReference type="InterPro" id="IPR013424">
    <property type="entry name" value="Ice-binding_C"/>
</dbReference>
<reference evidence="2 3" key="1">
    <citation type="submission" date="2019-08" db="EMBL/GenBank/DDBJ databases">
        <title>Deep-cultivation of Planctomycetes and their phenomic and genomic characterization uncovers novel biology.</title>
        <authorList>
            <person name="Wiegand S."/>
            <person name="Jogler M."/>
            <person name="Boedeker C."/>
            <person name="Pinto D."/>
            <person name="Vollmers J."/>
            <person name="Rivas-Marin E."/>
            <person name="Kohn T."/>
            <person name="Peeters S.H."/>
            <person name="Heuer A."/>
            <person name="Rast P."/>
            <person name="Oberbeckmann S."/>
            <person name="Bunk B."/>
            <person name="Jeske O."/>
            <person name="Meyerdierks A."/>
            <person name="Storesund J.E."/>
            <person name="Kallscheuer N."/>
            <person name="Luecker S."/>
            <person name="Lage O.M."/>
            <person name="Pohl T."/>
            <person name="Merkel B.J."/>
            <person name="Hornburger P."/>
            <person name="Mueller R.-W."/>
            <person name="Bruemmer F."/>
            <person name="Labrenz M."/>
            <person name="Spormann A.M."/>
            <person name="Op den Camp H."/>
            <person name="Overmann J."/>
            <person name="Amann R."/>
            <person name="Jetten M.S.M."/>
            <person name="Mascher T."/>
            <person name="Medema M.H."/>
            <person name="Devos D.P."/>
            <person name="Kaster A.-K."/>
            <person name="Ovreas L."/>
            <person name="Rohde M."/>
            <person name="Galperin M.Y."/>
            <person name="Jogler C."/>
        </authorList>
    </citation>
    <scope>NUCLEOTIDE SEQUENCE [LARGE SCALE GENOMIC DNA]</scope>
    <source>
        <strain evidence="2 3">Pr1d</strain>
    </source>
</reference>
<dbReference type="GO" id="GO:0017147">
    <property type="term" value="F:Wnt-protein binding"/>
    <property type="evidence" value="ECO:0007669"/>
    <property type="project" value="TreeGrafter"/>
</dbReference>
<dbReference type="PANTHER" id="PTHR46513:SF15">
    <property type="entry name" value="NIDOGEN 2"/>
    <property type="match status" value="1"/>
</dbReference>
<organism evidence="2 3">
    <name type="scientific">Bythopirellula goksoeyrii</name>
    <dbReference type="NCBI Taxonomy" id="1400387"/>
    <lineage>
        <taxon>Bacteria</taxon>
        <taxon>Pseudomonadati</taxon>
        <taxon>Planctomycetota</taxon>
        <taxon>Planctomycetia</taxon>
        <taxon>Pirellulales</taxon>
        <taxon>Lacipirellulaceae</taxon>
        <taxon>Bythopirellula</taxon>
    </lineage>
</organism>
<dbReference type="RefSeq" id="WP_148075411.1">
    <property type="nucleotide sequence ID" value="NZ_CP042913.1"/>
</dbReference>
<evidence type="ECO:0008006" key="4">
    <source>
        <dbReference type="Google" id="ProtNLM"/>
    </source>
</evidence>
<dbReference type="AlphaFoldDB" id="A0A5B9QHI4"/>
<dbReference type="NCBIfam" id="TIGR02595">
    <property type="entry name" value="PEP_CTERM"/>
    <property type="match status" value="1"/>
</dbReference>
<dbReference type="GO" id="GO:0060070">
    <property type="term" value="P:canonical Wnt signaling pathway"/>
    <property type="evidence" value="ECO:0007669"/>
    <property type="project" value="TreeGrafter"/>
</dbReference>
<feature type="signal peptide" evidence="1">
    <location>
        <begin position="1"/>
        <end position="26"/>
    </location>
</feature>
<evidence type="ECO:0000313" key="2">
    <source>
        <dbReference type="EMBL" id="QEG37135.1"/>
    </source>
</evidence>